<dbReference type="Gene3D" id="3.40.50.150">
    <property type="entry name" value="Vaccinia Virus protein VP39"/>
    <property type="match status" value="1"/>
</dbReference>
<evidence type="ECO:0000313" key="3">
    <source>
        <dbReference type="Proteomes" id="UP000319818"/>
    </source>
</evidence>
<keyword evidence="2" id="KW-0808">Transferase</keyword>
<name>A0A543FP41_9PSEU</name>
<dbReference type="GO" id="GO:0032259">
    <property type="term" value="P:methylation"/>
    <property type="evidence" value="ECO:0007669"/>
    <property type="project" value="UniProtKB-KW"/>
</dbReference>
<evidence type="ECO:0000259" key="1">
    <source>
        <dbReference type="Pfam" id="PF13649"/>
    </source>
</evidence>
<sequence>MTLASERFPRSSRYDPDWIVAGASGGANPLWLTEWLTEAMALRAGMRVLDLGCGRGLSSIFLHEEFGVQVWSTDLWFSVDERARRIHDAGLDDAVFPIHADARALPFAAGFFDAIVSIDSFVYYGTDDLYLGYLARFLRPGGQLGIAGAGLVREIDGPVPDHLAAWWEPSMSCLHSAAWWRRHWERSGAVEVESADTMTDGWRRWLDWQHAASPDNGVEIEALTADQGRYLGYVRAVARRDDRALDEPIVSVPVSYAERPVFRDQPPS</sequence>
<dbReference type="PANTHER" id="PTHR44068:SF11">
    <property type="entry name" value="GERANYL DIPHOSPHATE 2-C-METHYLTRANSFERASE"/>
    <property type="match status" value="1"/>
</dbReference>
<dbReference type="CDD" id="cd02440">
    <property type="entry name" value="AdoMet_MTases"/>
    <property type="match status" value="1"/>
</dbReference>
<dbReference type="InterPro" id="IPR041698">
    <property type="entry name" value="Methyltransf_25"/>
</dbReference>
<evidence type="ECO:0000313" key="2">
    <source>
        <dbReference type="EMBL" id="TQM35617.1"/>
    </source>
</evidence>
<feature type="domain" description="Methyltransferase" evidence="1">
    <location>
        <begin position="48"/>
        <end position="142"/>
    </location>
</feature>
<accession>A0A543FP41</accession>
<dbReference type="PANTHER" id="PTHR44068">
    <property type="entry name" value="ZGC:194242"/>
    <property type="match status" value="1"/>
</dbReference>
<dbReference type="SUPFAM" id="SSF53335">
    <property type="entry name" value="S-adenosyl-L-methionine-dependent methyltransferases"/>
    <property type="match status" value="1"/>
</dbReference>
<dbReference type="InterPro" id="IPR050447">
    <property type="entry name" value="Erg6_SMT_methyltransf"/>
</dbReference>
<dbReference type="EMBL" id="VFPH01000003">
    <property type="protein sequence ID" value="TQM35617.1"/>
    <property type="molecule type" value="Genomic_DNA"/>
</dbReference>
<dbReference type="OrthoDB" id="9782855at2"/>
<gene>
    <name evidence="2" type="ORF">FB388_7053</name>
</gene>
<comment type="caution">
    <text evidence="2">The sequence shown here is derived from an EMBL/GenBank/DDBJ whole genome shotgun (WGS) entry which is preliminary data.</text>
</comment>
<dbReference type="InterPro" id="IPR029063">
    <property type="entry name" value="SAM-dependent_MTases_sf"/>
</dbReference>
<dbReference type="GO" id="GO:0008168">
    <property type="term" value="F:methyltransferase activity"/>
    <property type="evidence" value="ECO:0007669"/>
    <property type="project" value="UniProtKB-KW"/>
</dbReference>
<dbReference type="Pfam" id="PF13649">
    <property type="entry name" value="Methyltransf_25"/>
    <property type="match status" value="1"/>
</dbReference>
<dbReference type="Proteomes" id="UP000319818">
    <property type="component" value="Unassembled WGS sequence"/>
</dbReference>
<dbReference type="AlphaFoldDB" id="A0A543FP41"/>
<keyword evidence="2" id="KW-0489">Methyltransferase</keyword>
<organism evidence="2 3">
    <name type="scientific">Pseudonocardia cypriaca</name>
    <dbReference type="NCBI Taxonomy" id="882449"/>
    <lineage>
        <taxon>Bacteria</taxon>
        <taxon>Bacillati</taxon>
        <taxon>Actinomycetota</taxon>
        <taxon>Actinomycetes</taxon>
        <taxon>Pseudonocardiales</taxon>
        <taxon>Pseudonocardiaceae</taxon>
        <taxon>Pseudonocardia</taxon>
    </lineage>
</organism>
<protein>
    <submittedName>
        <fullName evidence="2">Methyltransferase family protein</fullName>
    </submittedName>
</protein>
<dbReference type="RefSeq" id="WP_142106935.1">
    <property type="nucleotide sequence ID" value="NZ_VFPH01000003.1"/>
</dbReference>
<proteinExistence type="predicted"/>
<keyword evidence="3" id="KW-1185">Reference proteome</keyword>
<reference evidence="2 3" key="1">
    <citation type="submission" date="2019-06" db="EMBL/GenBank/DDBJ databases">
        <title>Sequencing the genomes of 1000 actinobacteria strains.</title>
        <authorList>
            <person name="Klenk H.-P."/>
        </authorList>
    </citation>
    <scope>NUCLEOTIDE SEQUENCE [LARGE SCALE GENOMIC DNA]</scope>
    <source>
        <strain evidence="2 3">DSM 45511</strain>
    </source>
</reference>